<feature type="binding site" evidence="9">
    <location>
        <position position="128"/>
    </location>
    <ligand>
        <name>phosphoenolpyruvate</name>
        <dbReference type="ChEBI" id="CHEBI:58702"/>
    </ligand>
</feature>
<dbReference type="EMBL" id="FRAF01000004">
    <property type="protein sequence ID" value="SHJ85410.1"/>
    <property type="molecule type" value="Genomic_DNA"/>
</dbReference>
<evidence type="ECO:0000259" key="10">
    <source>
        <dbReference type="Pfam" id="PF00275"/>
    </source>
</evidence>
<comment type="subunit">
    <text evidence="9">Monomer.</text>
</comment>
<feature type="binding site" evidence="9">
    <location>
        <position position="29"/>
    </location>
    <ligand>
        <name>3-phosphoshikimate</name>
        <dbReference type="ChEBI" id="CHEBI:145989"/>
    </ligand>
</feature>
<dbReference type="InterPro" id="IPR023193">
    <property type="entry name" value="EPSP_synthase_CS"/>
</dbReference>
<dbReference type="RefSeq" id="WP_072873209.1">
    <property type="nucleotide sequence ID" value="NZ_FRAF01000004.1"/>
</dbReference>
<dbReference type="SUPFAM" id="SSF55205">
    <property type="entry name" value="EPT/RTPC-like"/>
    <property type="match status" value="1"/>
</dbReference>
<proteinExistence type="inferred from homology"/>
<dbReference type="Pfam" id="PF00275">
    <property type="entry name" value="EPSP_synthase"/>
    <property type="match status" value="1"/>
</dbReference>
<keyword evidence="5 9" id="KW-0028">Amino-acid biosynthesis</keyword>
<dbReference type="GO" id="GO:0009423">
    <property type="term" value="P:chorismate biosynthetic process"/>
    <property type="evidence" value="ECO:0007669"/>
    <property type="project" value="UniProtKB-UniRule"/>
</dbReference>
<comment type="pathway">
    <text evidence="2 9">Metabolic intermediate biosynthesis; chorismate biosynthesis; chorismate from D-erythrose 4-phosphate and phosphoenolpyruvate: step 6/7.</text>
</comment>
<evidence type="ECO:0000313" key="11">
    <source>
        <dbReference type="EMBL" id="SHJ85410.1"/>
    </source>
</evidence>
<evidence type="ECO:0000256" key="8">
    <source>
        <dbReference type="ARBA" id="ARBA00044633"/>
    </source>
</evidence>
<dbReference type="PROSITE" id="PS00885">
    <property type="entry name" value="EPSP_SYNTHASE_2"/>
    <property type="match status" value="1"/>
</dbReference>
<dbReference type="InterPro" id="IPR013792">
    <property type="entry name" value="RNA3'P_cycl/enolpyr_Trfase_a/b"/>
</dbReference>
<feature type="binding site" evidence="9">
    <location>
        <position position="34"/>
    </location>
    <ligand>
        <name>3-phosphoshikimate</name>
        <dbReference type="ChEBI" id="CHEBI:145989"/>
    </ligand>
</feature>
<evidence type="ECO:0000256" key="3">
    <source>
        <dbReference type="ARBA" id="ARBA00009948"/>
    </source>
</evidence>
<feature type="active site" description="Proton acceptor" evidence="9">
    <location>
        <position position="328"/>
    </location>
</feature>
<keyword evidence="7 9" id="KW-0057">Aromatic amino acid biosynthesis</keyword>
<evidence type="ECO:0000256" key="7">
    <source>
        <dbReference type="ARBA" id="ARBA00023141"/>
    </source>
</evidence>
<dbReference type="PANTHER" id="PTHR21090:SF5">
    <property type="entry name" value="PENTAFUNCTIONAL AROM POLYPEPTIDE"/>
    <property type="match status" value="1"/>
</dbReference>
<feature type="domain" description="Enolpyruvate transferase" evidence="10">
    <location>
        <begin position="15"/>
        <end position="433"/>
    </location>
</feature>
<sequence>MKISLTHPNRRTFKKTANLSGTVRVPGDKSMTHRAILFALLAEGTTRIEGWLNAADCRSSLEVAKQLGASVSFEQESLLIKGTGGSLKEPENVLDCGNSGTTIRLFSGAIASQVSFACLTGDDSLRRRPMGRVLKPLAEMGAIAYARSGSYAPFALIGQSPLSAIRYTLPVPSAQVKSAVMLAGLHAPKAGGVTTIIESQPSRDHTERMLLGFGVQVDMEKEGEKRYISIRAEQPLRATSVEIPGDASSAAFLLVAAAIVPDSDVTIEHVGLNPTRIGFLKVLQRMGAHVEILNQRESAGEPLGNVRVRYQPLSGTDILPEEIPSLIDEIPILAVAAAVAEGKTTIRGAGELRVKETDRILAMAKGLQTLGVHVEEADDGLTIIGGKLNGGVVDSFHDHRIAMSFAVAGLAAEQEVTIENWSAVDISFPTFSDLILELQRERKFE</sequence>
<dbReference type="GO" id="GO:0005737">
    <property type="term" value="C:cytoplasm"/>
    <property type="evidence" value="ECO:0007669"/>
    <property type="project" value="UniProtKB-SubCell"/>
</dbReference>
<dbReference type="Proteomes" id="UP000184016">
    <property type="component" value="Unassembled WGS sequence"/>
</dbReference>
<dbReference type="GO" id="GO:0009073">
    <property type="term" value="P:aromatic amino acid family biosynthetic process"/>
    <property type="evidence" value="ECO:0007669"/>
    <property type="project" value="UniProtKB-KW"/>
</dbReference>
<feature type="binding site" evidence="9">
    <location>
        <position position="359"/>
    </location>
    <ligand>
        <name>phosphoenolpyruvate</name>
        <dbReference type="ChEBI" id="CHEBI:58702"/>
    </ligand>
</feature>
<organism evidence="11 12">
    <name type="scientific">Alicyclobacillus tolerans</name>
    <dbReference type="NCBI Taxonomy" id="90970"/>
    <lineage>
        <taxon>Bacteria</taxon>
        <taxon>Bacillati</taxon>
        <taxon>Bacillota</taxon>
        <taxon>Bacilli</taxon>
        <taxon>Bacillales</taxon>
        <taxon>Alicyclobacillaceae</taxon>
        <taxon>Alicyclobacillus</taxon>
    </lineage>
</organism>
<dbReference type="NCBIfam" id="TIGR01356">
    <property type="entry name" value="aroA"/>
    <property type="match status" value="1"/>
</dbReference>
<dbReference type="InterPro" id="IPR006264">
    <property type="entry name" value="EPSP_synthase"/>
</dbReference>
<protein>
    <recommendedName>
        <fullName evidence="9">3-phosphoshikimate 1-carboxyvinyltransferase</fullName>
        <ecNumber evidence="9">2.5.1.19</ecNumber>
    </recommendedName>
    <alternativeName>
        <fullName evidence="9">5-enolpyruvylshikimate-3-phosphate synthase</fullName>
        <shortName evidence="9">EPSP synthase</shortName>
        <shortName evidence="9">EPSPS</shortName>
    </alternativeName>
</protein>
<name>A0A1M6MPX0_9BACL</name>
<keyword evidence="12" id="KW-1185">Reference proteome</keyword>
<dbReference type="PIRSF" id="PIRSF000505">
    <property type="entry name" value="EPSPS"/>
    <property type="match status" value="1"/>
</dbReference>
<feature type="binding site" evidence="9">
    <location>
        <position position="400"/>
    </location>
    <ligand>
        <name>phosphoenolpyruvate</name>
        <dbReference type="ChEBI" id="CHEBI:58702"/>
    </ligand>
</feature>
<dbReference type="GO" id="GO:0003866">
    <property type="term" value="F:3-phosphoshikimate 1-carboxyvinyltransferase activity"/>
    <property type="evidence" value="ECO:0007669"/>
    <property type="project" value="UniProtKB-UniRule"/>
</dbReference>
<dbReference type="GO" id="GO:0008652">
    <property type="term" value="P:amino acid biosynthetic process"/>
    <property type="evidence" value="ECO:0007669"/>
    <property type="project" value="UniProtKB-KW"/>
</dbReference>
<keyword evidence="6 9" id="KW-0808">Transferase</keyword>
<keyword evidence="4 9" id="KW-0963">Cytoplasm</keyword>
<feature type="binding site" evidence="9">
    <location>
        <position position="355"/>
    </location>
    <ligand>
        <name>3-phosphoshikimate</name>
        <dbReference type="ChEBI" id="CHEBI:145989"/>
    </ligand>
</feature>
<feature type="binding site" evidence="9">
    <location>
        <position position="100"/>
    </location>
    <ligand>
        <name>phosphoenolpyruvate</name>
        <dbReference type="ChEBI" id="CHEBI:58702"/>
    </ligand>
</feature>
<comment type="caution">
    <text evidence="9">Lacks conserved residue(s) required for the propagation of feature annotation.</text>
</comment>
<feature type="binding site" evidence="9">
    <location>
        <position position="173"/>
    </location>
    <ligand>
        <name>3-phosphoshikimate</name>
        <dbReference type="ChEBI" id="CHEBI:145989"/>
    </ligand>
</feature>
<evidence type="ECO:0000256" key="4">
    <source>
        <dbReference type="ARBA" id="ARBA00022490"/>
    </source>
</evidence>
<evidence type="ECO:0000256" key="1">
    <source>
        <dbReference type="ARBA" id="ARBA00002174"/>
    </source>
</evidence>
<comment type="function">
    <text evidence="1 9">Catalyzes the transfer of the enolpyruvyl moiety of phosphoenolpyruvate (PEP) to the 5-hydroxyl of shikimate-3-phosphate (S3P) to produce enolpyruvyl shikimate-3-phosphate and inorganic phosphate.</text>
</comment>
<dbReference type="AlphaFoldDB" id="A0A1M6MPX0"/>
<reference evidence="12" key="1">
    <citation type="submission" date="2016-11" db="EMBL/GenBank/DDBJ databases">
        <authorList>
            <person name="Varghese N."/>
            <person name="Submissions S."/>
        </authorList>
    </citation>
    <scope>NUCLEOTIDE SEQUENCE [LARGE SCALE GENOMIC DNA]</scope>
    <source>
        <strain evidence="12">USBA-503</strain>
    </source>
</reference>
<evidence type="ECO:0000256" key="5">
    <source>
        <dbReference type="ARBA" id="ARBA00022605"/>
    </source>
</evidence>
<feature type="binding site" evidence="9">
    <location>
        <position position="30"/>
    </location>
    <ligand>
        <name>3-phosphoshikimate</name>
        <dbReference type="ChEBI" id="CHEBI:145989"/>
    </ligand>
</feature>
<comment type="catalytic activity">
    <reaction evidence="8">
        <text>3-phosphoshikimate + phosphoenolpyruvate = 5-O-(1-carboxyvinyl)-3-phosphoshikimate + phosphate</text>
        <dbReference type="Rhea" id="RHEA:21256"/>
        <dbReference type="ChEBI" id="CHEBI:43474"/>
        <dbReference type="ChEBI" id="CHEBI:57701"/>
        <dbReference type="ChEBI" id="CHEBI:58702"/>
        <dbReference type="ChEBI" id="CHEBI:145989"/>
        <dbReference type="EC" id="2.5.1.19"/>
    </reaction>
    <physiologicalReaction direction="left-to-right" evidence="8">
        <dbReference type="Rhea" id="RHEA:21257"/>
    </physiologicalReaction>
</comment>
<dbReference type="STRING" id="1830138.SAMN05443507_104137"/>
<dbReference type="PANTHER" id="PTHR21090">
    <property type="entry name" value="AROM/DEHYDROQUINATE SYNTHASE"/>
    <property type="match status" value="1"/>
</dbReference>
<dbReference type="HAMAP" id="MF_00210">
    <property type="entry name" value="EPSP_synth"/>
    <property type="match status" value="1"/>
</dbReference>
<evidence type="ECO:0000313" key="12">
    <source>
        <dbReference type="Proteomes" id="UP000184016"/>
    </source>
</evidence>
<evidence type="ECO:0000256" key="9">
    <source>
        <dbReference type="HAMAP-Rule" id="MF_00210"/>
    </source>
</evidence>
<dbReference type="UniPathway" id="UPA00053">
    <property type="reaction ID" value="UER00089"/>
</dbReference>
<dbReference type="FunFam" id="3.65.10.10:FF:000006">
    <property type="entry name" value="3-phosphoshikimate 1-carboxyvinyltransferase"/>
    <property type="match status" value="1"/>
</dbReference>
<feature type="binding site" evidence="9">
    <location>
        <position position="328"/>
    </location>
    <ligand>
        <name>3-phosphoshikimate</name>
        <dbReference type="ChEBI" id="CHEBI:145989"/>
    </ligand>
</feature>
<comment type="similarity">
    <text evidence="3 9">Belongs to the EPSP synthase family.</text>
</comment>
<dbReference type="Gene3D" id="3.65.10.10">
    <property type="entry name" value="Enolpyruvate transferase domain"/>
    <property type="match status" value="2"/>
</dbReference>
<gene>
    <name evidence="9" type="primary">aroA</name>
    <name evidence="11" type="ORF">SAMN05443507_104137</name>
</gene>
<evidence type="ECO:0000256" key="6">
    <source>
        <dbReference type="ARBA" id="ARBA00022679"/>
    </source>
</evidence>
<comment type="subcellular location">
    <subcellularLocation>
        <location evidence="9">Cytoplasm</location>
    </subcellularLocation>
</comment>
<evidence type="ECO:0000256" key="2">
    <source>
        <dbReference type="ARBA" id="ARBA00004811"/>
    </source>
</evidence>
<dbReference type="InterPro" id="IPR001986">
    <property type="entry name" value="Enolpyruvate_Tfrase_dom"/>
</dbReference>
<dbReference type="CDD" id="cd01556">
    <property type="entry name" value="EPSP_synthase"/>
    <property type="match status" value="1"/>
</dbReference>
<dbReference type="OrthoDB" id="9809920at2"/>
<accession>A0A1M6MPX0</accession>
<feature type="binding site" evidence="9">
    <location>
        <position position="175"/>
    </location>
    <ligand>
        <name>3-phosphoshikimate</name>
        <dbReference type="ChEBI" id="CHEBI:145989"/>
    </ligand>
</feature>
<dbReference type="FunFam" id="3.65.10.10:FF:000005">
    <property type="entry name" value="3-phosphoshikimate 1-carboxyvinyltransferase"/>
    <property type="match status" value="1"/>
</dbReference>
<dbReference type="EC" id="2.5.1.19" evidence="9"/>
<feature type="binding site" evidence="9">
    <location>
        <position position="29"/>
    </location>
    <ligand>
        <name>phosphoenolpyruvate</name>
        <dbReference type="ChEBI" id="CHEBI:58702"/>
    </ligand>
</feature>
<feature type="binding site" evidence="9">
    <location>
        <position position="175"/>
    </location>
    <ligand>
        <name>phosphoenolpyruvate</name>
        <dbReference type="ChEBI" id="CHEBI:58702"/>
    </ligand>
</feature>
<dbReference type="InterPro" id="IPR036968">
    <property type="entry name" value="Enolpyruvate_Tfrase_sf"/>
</dbReference>
<dbReference type="PROSITE" id="PS00104">
    <property type="entry name" value="EPSP_SYNTHASE_1"/>
    <property type="match status" value="1"/>
</dbReference>